<dbReference type="PROSITE" id="PS00041">
    <property type="entry name" value="HTH_ARAC_FAMILY_1"/>
    <property type="match status" value="1"/>
</dbReference>
<dbReference type="InterPro" id="IPR018062">
    <property type="entry name" value="HTH_AraC-typ_CS"/>
</dbReference>
<dbReference type="AlphaFoldDB" id="T0IV60"/>
<dbReference type="Proteomes" id="UP000015523">
    <property type="component" value="Unassembled WGS sequence"/>
</dbReference>
<proteinExistence type="predicted"/>
<dbReference type="SUPFAM" id="SSF46689">
    <property type="entry name" value="Homeodomain-like"/>
    <property type="match status" value="2"/>
</dbReference>
<keyword evidence="6" id="KW-1185">Reference proteome</keyword>
<dbReference type="EMBL" id="AUWY01000136">
    <property type="protein sequence ID" value="EQB29636.1"/>
    <property type="molecule type" value="Genomic_DNA"/>
</dbReference>
<organism evidence="5 6">
    <name type="scientific">Sphingobium ummariense RL-3</name>
    <dbReference type="NCBI Taxonomy" id="1346791"/>
    <lineage>
        <taxon>Bacteria</taxon>
        <taxon>Pseudomonadati</taxon>
        <taxon>Pseudomonadota</taxon>
        <taxon>Alphaproteobacteria</taxon>
        <taxon>Sphingomonadales</taxon>
        <taxon>Sphingomonadaceae</taxon>
        <taxon>Sphingobium</taxon>
    </lineage>
</organism>
<evidence type="ECO:0000256" key="3">
    <source>
        <dbReference type="ARBA" id="ARBA00023163"/>
    </source>
</evidence>
<evidence type="ECO:0000256" key="1">
    <source>
        <dbReference type="ARBA" id="ARBA00023015"/>
    </source>
</evidence>
<dbReference type="SMART" id="SM00342">
    <property type="entry name" value="HTH_ARAC"/>
    <property type="match status" value="1"/>
</dbReference>
<keyword evidence="2" id="KW-0238">DNA-binding</keyword>
<dbReference type="Pfam" id="PF12833">
    <property type="entry name" value="HTH_18"/>
    <property type="match status" value="1"/>
</dbReference>
<evidence type="ECO:0000256" key="2">
    <source>
        <dbReference type="ARBA" id="ARBA00023125"/>
    </source>
</evidence>
<dbReference type="PANTHER" id="PTHR46796">
    <property type="entry name" value="HTH-TYPE TRANSCRIPTIONAL ACTIVATOR RHAS-RELATED"/>
    <property type="match status" value="1"/>
</dbReference>
<dbReference type="STRING" id="1346791.M529_22940"/>
<evidence type="ECO:0000313" key="5">
    <source>
        <dbReference type="EMBL" id="EQB29636.1"/>
    </source>
</evidence>
<dbReference type="Gene3D" id="1.10.10.60">
    <property type="entry name" value="Homeodomain-like"/>
    <property type="match status" value="2"/>
</dbReference>
<dbReference type="InterPro" id="IPR050204">
    <property type="entry name" value="AraC_XylS_family_regulators"/>
</dbReference>
<sequence>MVLSNKREPLSTRCIEGGGRLGPSLGREQRYYSDFAPRLDHGDGAVLKVQHWLQASGATDARLSSMAAIGGLEKRTLLRRFLKATGLPTTDYCQRLRVANAQELLRSSVLPIDRIAWEEGYADTSWFRKLYTRIVGLTPGEYRLRFQGR</sequence>
<evidence type="ECO:0000313" key="6">
    <source>
        <dbReference type="Proteomes" id="UP000015523"/>
    </source>
</evidence>
<dbReference type="InterPro" id="IPR018060">
    <property type="entry name" value="HTH_AraC"/>
</dbReference>
<dbReference type="GO" id="GO:0043565">
    <property type="term" value="F:sequence-specific DNA binding"/>
    <property type="evidence" value="ECO:0007669"/>
    <property type="project" value="InterPro"/>
</dbReference>
<dbReference type="PROSITE" id="PS01124">
    <property type="entry name" value="HTH_ARAC_FAMILY_2"/>
    <property type="match status" value="1"/>
</dbReference>
<name>T0IV60_9SPHN</name>
<keyword evidence="3" id="KW-0804">Transcription</keyword>
<gene>
    <name evidence="5" type="ORF">M529_22940</name>
</gene>
<keyword evidence="1" id="KW-0805">Transcription regulation</keyword>
<protein>
    <recommendedName>
        <fullName evidence="4">HTH araC/xylS-type domain-containing protein</fullName>
    </recommendedName>
</protein>
<dbReference type="InterPro" id="IPR009057">
    <property type="entry name" value="Homeodomain-like_sf"/>
</dbReference>
<reference evidence="5 6" key="1">
    <citation type="journal article" date="2013" name="Genome Announc.">
        <title>Draft Genome Sequence of Sphingobium ummariense Strain RL-3, a Hexachlorocyclohexane-Degrading Bacterium.</title>
        <authorList>
            <person name="Kohli P."/>
            <person name="Dua A."/>
            <person name="Sangwan N."/>
            <person name="Oldach P."/>
            <person name="Khurana J.P."/>
            <person name="Lal R."/>
        </authorList>
    </citation>
    <scope>NUCLEOTIDE SEQUENCE [LARGE SCALE GENOMIC DNA]</scope>
    <source>
        <strain evidence="5 6">RL-3</strain>
    </source>
</reference>
<comment type="caution">
    <text evidence="5">The sequence shown here is derived from an EMBL/GenBank/DDBJ whole genome shotgun (WGS) entry which is preliminary data.</text>
</comment>
<dbReference type="OrthoDB" id="186587at2"/>
<dbReference type="PATRIC" id="fig|1346791.3.peg.4428"/>
<accession>T0IV60</accession>
<evidence type="ECO:0000259" key="4">
    <source>
        <dbReference type="PROSITE" id="PS01124"/>
    </source>
</evidence>
<dbReference type="eggNOG" id="COG4977">
    <property type="taxonomic scope" value="Bacteria"/>
</dbReference>
<dbReference type="GO" id="GO:0003700">
    <property type="term" value="F:DNA-binding transcription factor activity"/>
    <property type="evidence" value="ECO:0007669"/>
    <property type="project" value="InterPro"/>
</dbReference>
<feature type="domain" description="HTH araC/xylS-type" evidence="4">
    <location>
        <begin position="47"/>
        <end position="145"/>
    </location>
</feature>